<keyword evidence="12" id="KW-1185">Reference proteome</keyword>
<dbReference type="Gene3D" id="1.20.1070.10">
    <property type="entry name" value="Rhodopsin 7-helix transmembrane proteins"/>
    <property type="match status" value="1"/>
</dbReference>
<sequence length="318" mass="36299">MHNTAFNIFVIIFHVVLTLATLFGNCLVCAVIWRTRALRTVPNMIIFSLALADLLMTSAFVYRVVNRMSGEESHSTCHAISEIAFCTMCVIILHLTAISIDRFIAIRFPLRYKTIVTGKRTKTALIAIWLLPVIGTVVSPHSLPDAEYEDFVDYYDSFHLCLSYHEHKFKNTSKIFAAIIISIYIVLPCTLTVGSYMYILKVSRHQQLKLKHDAHLEGERMRKLEIKVAITYGIIIGAFMACFLPLLIGTLHQQFIGNDEREEMTRVMTILSLIASISACVNPVVYTCRNQEFRKAFKKIFKRGNQEIGNELTTFSRY</sequence>
<evidence type="ECO:0000256" key="2">
    <source>
        <dbReference type="ARBA" id="ARBA00022475"/>
    </source>
</evidence>
<keyword evidence="2" id="KW-1003">Cell membrane</keyword>
<feature type="transmembrane region" description="Helical" evidence="9">
    <location>
        <begin position="229"/>
        <end position="248"/>
    </location>
</feature>
<evidence type="ECO:0000256" key="5">
    <source>
        <dbReference type="ARBA" id="ARBA00023040"/>
    </source>
</evidence>
<dbReference type="InterPro" id="IPR050569">
    <property type="entry name" value="TAAR"/>
</dbReference>
<keyword evidence="3 9" id="KW-0812">Transmembrane</keyword>
<dbReference type="SUPFAM" id="SSF81321">
    <property type="entry name" value="Family A G protein-coupled receptor-like"/>
    <property type="match status" value="1"/>
</dbReference>
<keyword evidence="5" id="KW-0297">G-protein coupled receptor</keyword>
<protein>
    <recommendedName>
        <fullName evidence="10">G-protein coupled receptors family 1 profile domain-containing protein</fullName>
    </recommendedName>
</protein>
<dbReference type="PRINTS" id="PR00237">
    <property type="entry name" value="GPCRRHODOPSN"/>
</dbReference>
<evidence type="ECO:0000256" key="3">
    <source>
        <dbReference type="ARBA" id="ARBA00022692"/>
    </source>
</evidence>
<dbReference type="Pfam" id="PF00001">
    <property type="entry name" value="7tm_1"/>
    <property type="match status" value="1"/>
</dbReference>
<evidence type="ECO:0000256" key="7">
    <source>
        <dbReference type="ARBA" id="ARBA00023170"/>
    </source>
</evidence>
<dbReference type="PANTHER" id="PTHR24249:SF372">
    <property type="entry name" value="G-PROTEIN COUPLED RECEPTORS FAMILY 1 PROFILE DOMAIN-CONTAINING PROTEIN"/>
    <property type="match status" value="1"/>
</dbReference>
<dbReference type="AlphaFoldDB" id="A0AAU9X286"/>
<organism evidence="11 12">
    <name type="scientific">Pocillopora meandrina</name>
    <dbReference type="NCBI Taxonomy" id="46732"/>
    <lineage>
        <taxon>Eukaryota</taxon>
        <taxon>Metazoa</taxon>
        <taxon>Cnidaria</taxon>
        <taxon>Anthozoa</taxon>
        <taxon>Hexacorallia</taxon>
        <taxon>Scleractinia</taxon>
        <taxon>Astrocoeniina</taxon>
        <taxon>Pocilloporidae</taxon>
        <taxon>Pocillopora</taxon>
    </lineage>
</organism>
<comment type="caution">
    <text evidence="11">The sequence shown here is derived from an EMBL/GenBank/DDBJ whole genome shotgun (WGS) entry which is preliminary data.</text>
</comment>
<keyword evidence="6 9" id="KW-0472">Membrane</keyword>
<name>A0AAU9X286_9CNID</name>
<keyword evidence="8" id="KW-0807">Transducer</keyword>
<feature type="transmembrane region" description="Helical" evidence="9">
    <location>
        <begin position="268"/>
        <end position="288"/>
    </location>
</feature>
<dbReference type="Proteomes" id="UP001159428">
    <property type="component" value="Unassembled WGS sequence"/>
</dbReference>
<feature type="transmembrane region" description="Helical" evidence="9">
    <location>
        <begin position="6"/>
        <end position="33"/>
    </location>
</feature>
<accession>A0AAU9X286</accession>
<evidence type="ECO:0000256" key="1">
    <source>
        <dbReference type="ARBA" id="ARBA00004651"/>
    </source>
</evidence>
<dbReference type="GO" id="GO:0005886">
    <property type="term" value="C:plasma membrane"/>
    <property type="evidence" value="ECO:0007669"/>
    <property type="project" value="UniProtKB-SubCell"/>
</dbReference>
<dbReference type="InterPro" id="IPR000276">
    <property type="entry name" value="GPCR_Rhodpsn"/>
</dbReference>
<feature type="transmembrane region" description="Helical" evidence="9">
    <location>
        <begin position="45"/>
        <end position="62"/>
    </location>
</feature>
<evidence type="ECO:0000313" key="11">
    <source>
        <dbReference type="EMBL" id="CAH3134566.1"/>
    </source>
</evidence>
<dbReference type="GO" id="GO:0004930">
    <property type="term" value="F:G protein-coupled receptor activity"/>
    <property type="evidence" value="ECO:0007669"/>
    <property type="project" value="UniProtKB-KW"/>
</dbReference>
<evidence type="ECO:0000313" key="12">
    <source>
        <dbReference type="Proteomes" id="UP001159428"/>
    </source>
</evidence>
<feature type="domain" description="G-protein coupled receptors family 1 profile" evidence="10">
    <location>
        <begin position="24"/>
        <end position="286"/>
    </location>
</feature>
<keyword evidence="7" id="KW-0675">Receptor</keyword>
<evidence type="ECO:0000256" key="6">
    <source>
        <dbReference type="ARBA" id="ARBA00023136"/>
    </source>
</evidence>
<dbReference type="PANTHER" id="PTHR24249">
    <property type="entry name" value="HISTAMINE RECEPTOR-RELATED G-PROTEIN COUPLED RECEPTOR"/>
    <property type="match status" value="1"/>
</dbReference>
<feature type="transmembrane region" description="Helical" evidence="9">
    <location>
        <begin position="82"/>
        <end position="104"/>
    </location>
</feature>
<reference evidence="11 12" key="1">
    <citation type="submission" date="2022-05" db="EMBL/GenBank/DDBJ databases">
        <authorList>
            <consortium name="Genoscope - CEA"/>
            <person name="William W."/>
        </authorList>
    </citation>
    <scope>NUCLEOTIDE SEQUENCE [LARGE SCALE GENOMIC DNA]</scope>
</reference>
<dbReference type="EMBL" id="CALNXJ010000028">
    <property type="protein sequence ID" value="CAH3134566.1"/>
    <property type="molecule type" value="Genomic_DNA"/>
</dbReference>
<keyword evidence="4 9" id="KW-1133">Transmembrane helix</keyword>
<dbReference type="SMART" id="SM01381">
    <property type="entry name" value="7TM_GPCR_Srsx"/>
    <property type="match status" value="1"/>
</dbReference>
<dbReference type="PROSITE" id="PS50262">
    <property type="entry name" value="G_PROTEIN_RECEP_F1_2"/>
    <property type="match status" value="1"/>
</dbReference>
<evidence type="ECO:0000256" key="8">
    <source>
        <dbReference type="ARBA" id="ARBA00023224"/>
    </source>
</evidence>
<evidence type="ECO:0000256" key="4">
    <source>
        <dbReference type="ARBA" id="ARBA00022989"/>
    </source>
</evidence>
<proteinExistence type="predicted"/>
<dbReference type="InterPro" id="IPR017452">
    <property type="entry name" value="GPCR_Rhodpsn_7TM"/>
</dbReference>
<evidence type="ECO:0000259" key="10">
    <source>
        <dbReference type="PROSITE" id="PS50262"/>
    </source>
</evidence>
<evidence type="ECO:0000256" key="9">
    <source>
        <dbReference type="SAM" id="Phobius"/>
    </source>
</evidence>
<feature type="transmembrane region" description="Helical" evidence="9">
    <location>
        <begin position="124"/>
        <end position="143"/>
    </location>
</feature>
<feature type="transmembrane region" description="Helical" evidence="9">
    <location>
        <begin position="175"/>
        <end position="199"/>
    </location>
</feature>
<comment type="subcellular location">
    <subcellularLocation>
        <location evidence="1">Cell membrane</location>
        <topology evidence="1">Multi-pass membrane protein</topology>
    </subcellularLocation>
</comment>
<gene>
    <name evidence="11" type="ORF">PMEA_00015525</name>
</gene>